<evidence type="ECO:0000256" key="1">
    <source>
        <dbReference type="SAM" id="MobiDB-lite"/>
    </source>
</evidence>
<proteinExistence type="predicted"/>
<dbReference type="OrthoDB" id="3468004at2"/>
<reference evidence="4 5" key="1">
    <citation type="submission" date="2017-09" db="EMBL/GenBank/DDBJ databases">
        <title>Bacterial strain isolated from the female urinary microbiota.</title>
        <authorList>
            <person name="Thomas-White K."/>
            <person name="Kumar N."/>
            <person name="Forster S."/>
            <person name="Putonti C."/>
            <person name="Lawley T."/>
            <person name="Wolfe A.J."/>
        </authorList>
    </citation>
    <scope>NUCLEOTIDE SEQUENCE [LARGE SCALE GENOMIC DNA]</scope>
    <source>
        <strain evidence="4 5">UMB1301</strain>
    </source>
</reference>
<dbReference type="Gene3D" id="3.90.1210.10">
    <property type="entry name" value="Antifreeze-like/N-acetylneuraminic acid synthase C-terminal domain"/>
    <property type="match status" value="1"/>
</dbReference>
<dbReference type="Proteomes" id="UP000235598">
    <property type="component" value="Unassembled WGS sequence"/>
</dbReference>
<dbReference type="SMART" id="SM00858">
    <property type="entry name" value="SAF"/>
    <property type="match status" value="1"/>
</dbReference>
<feature type="domain" description="SAF" evidence="3">
    <location>
        <begin position="41"/>
        <end position="103"/>
    </location>
</feature>
<sequence length="259" mass="27784">MNPKQRRGLIFLIAATLLAVLVFIGVIAYVQNVNSQVGPSTEVFVAKEDIKAFEPIEQDKLETQRVPNRYITPQMVTSAEQVSGQKAATSISAGSFIQTDLIEPTSSIADGQREISVSFDATAGVSGRVAPGDVVDVVASFAKQRENDQGETAYKRADIPYNISGTIVRNAHVVSVGQPVDPNAVVGAADETGAQAGSVPVTFAVTVEEAGRLSYAESFAISMRLMRIGNNETDTKVRDEDRSFDDRDLQETLSSGKDK</sequence>
<dbReference type="CDD" id="cd11614">
    <property type="entry name" value="SAF_CpaB_FlgA_like"/>
    <property type="match status" value="1"/>
</dbReference>
<dbReference type="AlphaFoldDB" id="A0A2N6VLY7"/>
<dbReference type="Pfam" id="PF16976">
    <property type="entry name" value="RcpC"/>
    <property type="match status" value="1"/>
</dbReference>
<keyword evidence="2" id="KW-0812">Transmembrane</keyword>
<keyword evidence="2" id="KW-0472">Membrane</keyword>
<evidence type="ECO:0000259" key="3">
    <source>
        <dbReference type="SMART" id="SM00858"/>
    </source>
</evidence>
<dbReference type="EMBL" id="PNHK01000003">
    <property type="protein sequence ID" value="PMD05033.1"/>
    <property type="molecule type" value="Genomic_DNA"/>
</dbReference>
<keyword evidence="2" id="KW-1133">Transmembrane helix</keyword>
<organism evidence="4 5">
    <name type="scientific">Brevibacterium paucivorans</name>
    <dbReference type="NCBI Taxonomy" id="170994"/>
    <lineage>
        <taxon>Bacteria</taxon>
        <taxon>Bacillati</taxon>
        <taxon>Actinomycetota</taxon>
        <taxon>Actinomycetes</taxon>
        <taxon>Micrococcales</taxon>
        <taxon>Brevibacteriaceae</taxon>
        <taxon>Brevibacterium</taxon>
    </lineage>
</organism>
<dbReference type="InterPro" id="IPR031571">
    <property type="entry name" value="RcpC_dom"/>
</dbReference>
<dbReference type="RefSeq" id="WP_102238974.1">
    <property type="nucleotide sequence ID" value="NZ_PNHK01000003.1"/>
</dbReference>
<dbReference type="InterPro" id="IPR017592">
    <property type="entry name" value="Pilus_assmbl_Flp-typ_CpaB"/>
</dbReference>
<feature type="transmembrane region" description="Helical" evidence="2">
    <location>
        <begin position="9"/>
        <end position="30"/>
    </location>
</feature>
<dbReference type="InterPro" id="IPR013974">
    <property type="entry name" value="SAF"/>
</dbReference>
<evidence type="ECO:0000256" key="2">
    <source>
        <dbReference type="SAM" id="Phobius"/>
    </source>
</evidence>
<dbReference type="Pfam" id="PF08666">
    <property type="entry name" value="SAF"/>
    <property type="match status" value="1"/>
</dbReference>
<protein>
    <submittedName>
        <fullName evidence="4">Flp pilus assembly protein CpaB</fullName>
    </submittedName>
</protein>
<feature type="region of interest" description="Disordered" evidence="1">
    <location>
        <begin position="230"/>
        <end position="259"/>
    </location>
</feature>
<feature type="compositionally biased region" description="Basic and acidic residues" evidence="1">
    <location>
        <begin position="233"/>
        <end position="259"/>
    </location>
</feature>
<accession>A0A2N6VLY7</accession>
<name>A0A2N6VLY7_9MICO</name>
<gene>
    <name evidence="4" type="primary">cpaB</name>
    <name evidence="4" type="ORF">CJ199_08010</name>
</gene>
<dbReference type="NCBIfam" id="TIGR03177">
    <property type="entry name" value="pilus_cpaB"/>
    <property type="match status" value="1"/>
</dbReference>
<evidence type="ECO:0000313" key="4">
    <source>
        <dbReference type="EMBL" id="PMD05033.1"/>
    </source>
</evidence>
<evidence type="ECO:0000313" key="5">
    <source>
        <dbReference type="Proteomes" id="UP000235598"/>
    </source>
</evidence>
<comment type="caution">
    <text evidence="4">The sequence shown here is derived from an EMBL/GenBank/DDBJ whole genome shotgun (WGS) entry which is preliminary data.</text>
</comment>